<dbReference type="GO" id="GO:0005886">
    <property type="term" value="C:plasma membrane"/>
    <property type="evidence" value="ECO:0007669"/>
    <property type="project" value="TreeGrafter"/>
</dbReference>
<evidence type="ECO:0000313" key="10">
    <source>
        <dbReference type="EMBL" id="OGC22262.1"/>
    </source>
</evidence>
<dbReference type="PANTHER" id="PTHR37820:SF1">
    <property type="entry name" value="CELL DIVISION PROTEIN FTSQ"/>
    <property type="match status" value="1"/>
</dbReference>
<sequence length="254" mass="28853">MKKQTIKKRKPKKSWYIIWFIIFAFFAAAVLTVFITLPLFRINNVFVVGTRLMSPDEILRLADIPQGENLFLVRFNKAKQRLINIPVIKQVDFKRKLFSTVQIKIKERKEAVICVVKNQSLILDDKGVVMNPEGVMGVGISFPDITNLPVISGLDSSWLENGLAIKSDKGKELLAMLAEFKTLVLPQKLQIDIAKNDDVKLLVDDILDIRIGKLEGLSSKVKIFNAIYSKVKDRKYDIAYIDVSSPLFPAVKFK</sequence>
<keyword evidence="2" id="KW-1003">Cell membrane</keyword>
<dbReference type="PANTHER" id="PTHR37820">
    <property type="entry name" value="CELL DIVISION PROTEIN DIVIB"/>
    <property type="match status" value="1"/>
</dbReference>
<feature type="domain" description="POTRA" evidence="9">
    <location>
        <begin position="40"/>
        <end position="108"/>
    </location>
</feature>
<evidence type="ECO:0000313" key="11">
    <source>
        <dbReference type="Proteomes" id="UP000178417"/>
    </source>
</evidence>
<evidence type="ECO:0000256" key="4">
    <source>
        <dbReference type="ARBA" id="ARBA00022692"/>
    </source>
</evidence>
<accession>A0A1F4SP86</accession>
<dbReference type="Gene3D" id="3.10.20.310">
    <property type="entry name" value="membrane protein fhac"/>
    <property type="match status" value="1"/>
</dbReference>
<dbReference type="GO" id="GO:0051301">
    <property type="term" value="P:cell division"/>
    <property type="evidence" value="ECO:0007669"/>
    <property type="project" value="UniProtKB-KW"/>
</dbReference>
<keyword evidence="4 8" id="KW-0812">Transmembrane</keyword>
<comment type="caution">
    <text evidence="10">The sequence shown here is derived from an EMBL/GenBank/DDBJ whole genome shotgun (WGS) entry which is preliminary data.</text>
</comment>
<dbReference type="EMBL" id="MEUB01000030">
    <property type="protein sequence ID" value="OGC22262.1"/>
    <property type="molecule type" value="Genomic_DNA"/>
</dbReference>
<comment type="subcellular location">
    <subcellularLocation>
        <location evidence="1">Membrane</location>
    </subcellularLocation>
</comment>
<evidence type="ECO:0000256" key="6">
    <source>
        <dbReference type="ARBA" id="ARBA00023136"/>
    </source>
</evidence>
<dbReference type="Proteomes" id="UP000178417">
    <property type="component" value="Unassembled WGS sequence"/>
</dbReference>
<evidence type="ECO:0000256" key="1">
    <source>
        <dbReference type="ARBA" id="ARBA00004370"/>
    </source>
</evidence>
<evidence type="ECO:0000259" key="9">
    <source>
        <dbReference type="PROSITE" id="PS51779"/>
    </source>
</evidence>
<keyword evidence="7" id="KW-0131">Cell cycle</keyword>
<dbReference type="AlphaFoldDB" id="A0A1F4SP86"/>
<dbReference type="InterPro" id="IPR034746">
    <property type="entry name" value="POTRA"/>
</dbReference>
<name>A0A1F4SP86_UNCSA</name>
<evidence type="ECO:0000256" key="2">
    <source>
        <dbReference type="ARBA" id="ARBA00022475"/>
    </source>
</evidence>
<keyword evidence="6 8" id="KW-0472">Membrane</keyword>
<dbReference type="InterPro" id="IPR005548">
    <property type="entry name" value="Cell_div_FtsQ/DivIB_C"/>
</dbReference>
<keyword evidence="3" id="KW-0132">Cell division</keyword>
<evidence type="ECO:0000256" key="7">
    <source>
        <dbReference type="ARBA" id="ARBA00023306"/>
    </source>
</evidence>
<gene>
    <name evidence="10" type="ORF">A2310_01545</name>
</gene>
<evidence type="ECO:0000256" key="3">
    <source>
        <dbReference type="ARBA" id="ARBA00022618"/>
    </source>
</evidence>
<feature type="transmembrane region" description="Helical" evidence="8">
    <location>
        <begin position="16"/>
        <end position="40"/>
    </location>
</feature>
<organism evidence="10 11">
    <name type="scientific">candidate division WOR-1 bacterium RIFOXYB2_FULL_37_13</name>
    <dbReference type="NCBI Taxonomy" id="1802579"/>
    <lineage>
        <taxon>Bacteria</taxon>
        <taxon>Bacillati</taxon>
        <taxon>Saganbacteria</taxon>
    </lineage>
</organism>
<dbReference type="InterPro" id="IPR050487">
    <property type="entry name" value="FtsQ_DivIB"/>
</dbReference>
<dbReference type="Pfam" id="PF03799">
    <property type="entry name" value="FtsQ_DivIB_C"/>
    <property type="match status" value="1"/>
</dbReference>
<keyword evidence="5 8" id="KW-1133">Transmembrane helix</keyword>
<dbReference type="PROSITE" id="PS51779">
    <property type="entry name" value="POTRA"/>
    <property type="match status" value="1"/>
</dbReference>
<evidence type="ECO:0000256" key="5">
    <source>
        <dbReference type="ARBA" id="ARBA00022989"/>
    </source>
</evidence>
<proteinExistence type="predicted"/>
<protein>
    <recommendedName>
        <fullName evidence="9">POTRA domain-containing protein</fullName>
    </recommendedName>
</protein>
<reference evidence="10 11" key="1">
    <citation type="journal article" date="2016" name="Nat. Commun.">
        <title>Thousands of microbial genomes shed light on interconnected biogeochemical processes in an aquifer system.</title>
        <authorList>
            <person name="Anantharaman K."/>
            <person name="Brown C.T."/>
            <person name="Hug L.A."/>
            <person name="Sharon I."/>
            <person name="Castelle C.J."/>
            <person name="Probst A.J."/>
            <person name="Thomas B.C."/>
            <person name="Singh A."/>
            <person name="Wilkins M.J."/>
            <person name="Karaoz U."/>
            <person name="Brodie E.L."/>
            <person name="Williams K.H."/>
            <person name="Hubbard S.S."/>
            <person name="Banfield J.F."/>
        </authorList>
    </citation>
    <scope>NUCLEOTIDE SEQUENCE [LARGE SCALE GENOMIC DNA]</scope>
</reference>
<dbReference type="InterPro" id="IPR013685">
    <property type="entry name" value="POTRA_FtsQ_type"/>
</dbReference>
<dbReference type="STRING" id="1802579.A2310_01545"/>
<dbReference type="Pfam" id="PF08478">
    <property type="entry name" value="POTRA_1"/>
    <property type="match status" value="1"/>
</dbReference>
<evidence type="ECO:0000256" key="8">
    <source>
        <dbReference type="SAM" id="Phobius"/>
    </source>
</evidence>